<comment type="caution">
    <text evidence="2">The sequence shown here is derived from an EMBL/GenBank/DDBJ whole genome shotgun (WGS) entry which is preliminary data.</text>
</comment>
<dbReference type="Pfam" id="PF05699">
    <property type="entry name" value="Dimer_Tnp_hAT"/>
    <property type="match status" value="1"/>
</dbReference>
<evidence type="ECO:0000313" key="3">
    <source>
        <dbReference type="Proteomes" id="UP000789375"/>
    </source>
</evidence>
<name>A0A9N9DQG6_FUNMO</name>
<keyword evidence="3" id="KW-1185">Reference proteome</keyword>
<dbReference type="Proteomes" id="UP000789375">
    <property type="component" value="Unassembled WGS sequence"/>
</dbReference>
<evidence type="ECO:0000313" key="2">
    <source>
        <dbReference type="EMBL" id="CAG8645079.1"/>
    </source>
</evidence>
<dbReference type="AlphaFoldDB" id="A0A9N9DQG6"/>
<gene>
    <name evidence="2" type="ORF">FMOSSE_LOCUS11187</name>
</gene>
<evidence type="ECO:0000259" key="1">
    <source>
        <dbReference type="Pfam" id="PF05699"/>
    </source>
</evidence>
<protein>
    <submittedName>
        <fullName evidence="2">8578_t:CDS:1</fullName>
    </submittedName>
</protein>
<dbReference type="EMBL" id="CAJVPP010004169">
    <property type="protein sequence ID" value="CAG8645079.1"/>
    <property type="molecule type" value="Genomic_DNA"/>
</dbReference>
<dbReference type="SUPFAM" id="SSF53098">
    <property type="entry name" value="Ribonuclease H-like"/>
    <property type="match status" value="1"/>
</dbReference>
<dbReference type="InterPro" id="IPR012337">
    <property type="entry name" value="RNaseH-like_sf"/>
</dbReference>
<sequence length="102" mass="11937">MEDDDPLEEYLNSPIENINILAYWKIKSEEPQWIPLINMARDYLIVQTTSVPKEQIFSLAKFTVSSTRNRLNPESLRISCLKIWFAAGLIEENFMEDNNNDN</sequence>
<organism evidence="2 3">
    <name type="scientific">Funneliformis mosseae</name>
    <name type="common">Endomycorrhizal fungus</name>
    <name type="synonym">Glomus mosseae</name>
    <dbReference type="NCBI Taxonomy" id="27381"/>
    <lineage>
        <taxon>Eukaryota</taxon>
        <taxon>Fungi</taxon>
        <taxon>Fungi incertae sedis</taxon>
        <taxon>Mucoromycota</taxon>
        <taxon>Glomeromycotina</taxon>
        <taxon>Glomeromycetes</taxon>
        <taxon>Glomerales</taxon>
        <taxon>Glomeraceae</taxon>
        <taxon>Funneliformis</taxon>
    </lineage>
</organism>
<dbReference type="GO" id="GO:0046983">
    <property type="term" value="F:protein dimerization activity"/>
    <property type="evidence" value="ECO:0007669"/>
    <property type="project" value="InterPro"/>
</dbReference>
<accession>A0A9N9DQG6</accession>
<reference evidence="2" key="1">
    <citation type="submission" date="2021-06" db="EMBL/GenBank/DDBJ databases">
        <authorList>
            <person name="Kallberg Y."/>
            <person name="Tangrot J."/>
            <person name="Rosling A."/>
        </authorList>
    </citation>
    <scope>NUCLEOTIDE SEQUENCE</scope>
    <source>
        <strain evidence="2">87-6 pot B 2015</strain>
    </source>
</reference>
<proteinExistence type="predicted"/>
<feature type="domain" description="HAT C-terminal dimerisation" evidence="1">
    <location>
        <begin position="8"/>
        <end position="76"/>
    </location>
</feature>
<dbReference type="InterPro" id="IPR008906">
    <property type="entry name" value="HATC_C_dom"/>
</dbReference>